<evidence type="ECO:0000313" key="2">
    <source>
        <dbReference type="EMBL" id="MBK1633777.1"/>
    </source>
</evidence>
<dbReference type="RefSeq" id="WP_306341788.1">
    <property type="nucleotide sequence ID" value="NZ_NRRV01000116.1"/>
</dbReference>
<dbReference type="EMBL" id="NRRV01000116">
    <property type="protein sequence ID" value="MBK1633777.1"/>
    <property type="molecule type" value="Genomic_DNA"/>
</dbReference>
<gene>
    <name evidence="2" type="ORF">CKO31_24165</name>
</gene>
<name>A0ABS1CPJ8_9GAMM</name>
<dbReference type="Proteomes" id="UP000748752">
    <property type="component" value="Unassembled WGS sequence"/>
</dbReference>
<reference evidence="2 3" key="1">
    <citation type="journal article" date="2020" name="Microorganisms">
        <title>Osmotic Adaptation and Compatible Solute Biosynthesis of Phototrophic Bacteria as Revealed from Genome Analyses.</title>
        <authorList>
            <person name="Imhoff J.F."/>
            <person name="Rahn T."/>
            <person name="Kunzel S."/>
            <person name="Keller A."/>
            <person name="Neulinger S.C."/>
        </authorList>
    </citation>
    <scope>NUCLEOTIDE SEQUENCE [LARGE SCALE GENOMIC DNA]</scope>
    <source>
        <strain evidence="2 3">DSM 6210</strain>
    </source>
</reference>
<evidence type="ECO:0000313" key="3">
    <source>
        <dbReference type="Proteomes" id="UP000748752"/>
    </source>
</evidence>
<feature type="compositionally biased region" description="Basic and acidic residues" evidence="1">
    <location>
        <begin position="8"/>
        <end position="37"/>
    </location>
</feature>
<feature type="region of interest" description="Disordered" evidence="1">
    <location>
        <begin position="1"/>
        <end position="37"/>
    </location>
</feature>
<organism evidence="2 3">
    <name type="scientific">Thiohalocapsa halophila</name>
    <dbReference type="NCBI Taxonomy" id="69359"/>
    <lineage>
        <taxon>Bacteria</taxon>
        <taxon>Pseudomonadati</taxon>
        <taxon>Pseudomonadota</taxon>
        <taxon>Gammaproteobacteria</taxon>
        <taxon>Chromatiales</taxon>
        <taxon>Chromatiaceae</taxon>
        <taxon>Thiohalocapsa</taxon>
    </lineage>
</organism>
<keyword evidence="3" id="KW-1185">Reference proteome</keyword>
<accession>A0ABS1CPJ8</accession>
<feature type="non-terminal residue" evidence="2">
    <location>
        <position position="1"/>
    </location>
</feature>
<sequence length="76" mass="8605">EQEAAAAAERERRRIETEQEREREDAARRAADREHQAQVHREVLADLCDLGLSEVDAKRVIGAVASGRVAHVRIDY</sequence>
<evidence type="ECO:0000256" key="1">
    <source>
        <dbReference type="SAM" id="MobiDB-lite"/>
    </source>
</evidence>
<proteinExistence type="predicted"/>
<comment type="caution">
    <text evidence="2">The sequence shown here is derived from an EMBL/GenBank/DDBJ whole genome shotgun (WGS) entry which is preliminary data.</text>
</comment>
<protein>
    <submittedName>
        <fullName evidence="2">Uncharacterized protein</fullName>
    </submittedName>
</protein>